<evidence type="ECO:0000256" key="4">
    <source>
        <dbReference type="ARBA" id="ARBA00022692"/>
    </source>
</evidence>
<comment type="subcellular location">
    <subcellularLocation>
        <location evidence="1">Cell membrane</location>
        <topology evidence="1">Multi-pass membrane protein</topology>
    </subcellularLocation>
</comment>
<accession>A0A517NT12</accession>
<evidence type="ECO:0000256" key="3">
    <source>
        <dbReference type="ARBA" id="ARBA00022475"/>
    </source>
</evidence>
<comment type="similarity">
    <text evidence="2">Belongs to the FHIPEP (flagella/HR/invasion proteins export pore) family.</text>
</comment>
<evidence type="ECO:0000256" key="5">
    <source>
        <dbReference type="ARBA" id="ARBA00022989"/>
    </source>
</evidence>
<dbReference type="AlphaFoldDB" id="A0A517NT12"/>
<keyword evidence="10" id="KW-1185">Reference proteome</keyword>
<protein>
    <submittedName>
        <fullName evidence="9">Flagellar biosynthesis protein FlhA</fullName>
    </submittedName>
</protein>
<dbReference type="OrthoDB" id="9759185at2"/>
<keyword evidence="3" id="KW-1003">Cell membrane</keyword>
<feature type="transmembrane region" description="Helical" evidence="8">
    <location>
        <begin position="72"/>
        <end position="93"/>
    </location>
</feature>
<dbReference type="InterPro" id="IPR042194">
    <property type="entry name" value="FHIPEP_1"/>
</dbReference>
<keyword evidence="6 8" id="KW-0472">Membrane</keyword>
<dbReference type="InterPro" id="IPR042196">
    <property type="entry name" value="FHIPEP_4"/>
</dbReference>
<feature type="transmembrane region" description="Helical" evidence="8">
    <location>
        <begin position="41"/>
        <end position="60"/>
    </location>
</feature>
<reference evidence="9 10" key="1">
    <citation type="submission" date="2019-02" db="EMBL/GenBank/DDBJ databases">
        <title>Deep-cultivation of Planctomycetes and their phenomic and genomic characterization uncovers novel biology.</title>
        <authorList>
            <person name="Wiegand S."/>
            <person name="Jogler M."/>
            <person name="Boedeker C."/>
            <person name="Pinto D."/>
            <person name="Vollmers J."/>
            <person name="Rivas-Marin E."/>
            <person name="Kohn T."/>
            <person name="Peeters S.H."/>
            <person name="Heuer A."/>
            <person name="Rast P."/>
            <person name="Oberbeckmann S."/>
            <person name="Bunk B."/>
            <person name="Jeske O."/>
            <person name="Meyerdierks A."/>
            <person name="Storesund J.E."/>
            <person name="Kallscheuer N."/>
            <person name="Luecker S."/>
            <person name="Lage O.M."/>
            <person name="Pohl T."/>
            <person name="Merkel B.J."/>
            <person name="Hornburger P."/>
            <person name="Mueller R.-W."/>
            <person name="Bruemmer F."/>
            <person name="Labrenz M."/>
            <person name="Spormann A.M."/>
            <person name="Op den Camp H."/>
            <person name="Overmann J."/>
            <person name="Amann R."/>
            <person name="Jetten M.S.M."/>
            <person name="Mascher T."/>
            <person name="Medema M.H."/>
            <person name="Devos D.P."/>
            <person name="Kaster A.-K."/>
            <person name="Ovreas L."/>
            <person name="Rohde M."/>
            <person name="Galperin M.Y."/>
            <person name="Jogler C."/>
        </authorList>
    </citation>
    <scope>NUCLEOTIDE SEQUENCE [LARGE SCALE GENOMIC DNA]</scope>
    <source>
        <strain evidence="9 10">K23_9</strain>
    </source>
</reference>
<dbReference type="Gene3D" id="3.40.30.60">
    <property type="entry name" value="FHIPEP family, domain 1"/>
    <property type="match status" value="1"/>
</dbReference>
<keyword evidence="9" id="KW-0969">Cilium</keyword>
<evidence type="ECO:0000256" key="2">
    <source>
        <dbReference type="ARBA" id="ARBA00008835"/>
    </source>
</evidence>
<dbReference type="PIRSF" id="PIRSF005419">
    <property type="entry name" value="FlhA"/>
    <property type="match status" value="1"/>
</dbReference>
<feature type="transmembrane region" description="Helical" evidence="8">
    <location>
        <begin position="113"/>
        <end position="131"/>
    </location>
</feature>
<feature type="region of interest" description="Disordered" evidence="7">
    <location>
        <begin position="324"/>
        <end position="345"/>
    </location>
</feature>
<dbReference type="RefSeq" id="WP_145417766.1">
    <property type="nucleotide sequence ID" value="NZ_CP036526.1"/>
</dbReference>
<dbReference type="PRINTS" id="PR00949">
    <property type="entry name" value="TYPE3IMAPROT"/>
</dbReference>
<dbReference type="Pfam" id="PF00771">
    <property type="entry name" value="FHIPEP"/>
    <property type="match status" value="1"/>
</dbReference>
<dbReference type="InterPro" id="IPR042193">
    <property type="entry name" value="FHIPEP_3"/>
</dbReference>
<evidence type="ECO:0000256" key="6">
    <source>
        <dbReference type="ARBA" id="ARBA00023136"/>
    </source>
</evidence>
<gene>
    <name evidence="9" type="primary">flhA_2</name>
    <name evidence="9" type="ORF">K239x_22180</name>
</gene>
<keyword evidence="9" id="KW-0966">Cell projection</keyword>
<dbReference type="GO" id="GO:0044780">
    <property type="term" value="P:bacterial-type flagellum assembly"/>
    <property type="evidence" value="ECO:0007669"/>
    <property type="project" value="TreeGrafter"/>
</dbReference>
<dbReference type="PANTHER" id="PTHR30161:SF1">
    <property type="entry name" value="FLAGELLAR BIOSYNTHESIS PROTEIN FLHA-RELATED"/>
    <property type="match status" value="1"/>
</dbReference>
<dbReference type="Gene3D" id="3.40.50.12790">
    <property type="entry name" value="FHIPEP family, domain 4"/>
    <property type="match status" value="1"/>
</dbReference>
<feature type="transmembrane region" description="Helical" evidence="8">
    <location>
        <begin position="199"/>
        <end position="219"/>
    </location>
</feature>
<organism evidence="9 10">
    <name type="scientific">Stieleria marina</name>
    <dbReference type="NCBI Taxonomy" id="1930275"/>
    <lineage>
        <taxon>Bacteria</taxon>
        <taxon>Pseudomonadati</taxon>
        <taxon>Planctomycetota</taxon>
        <taxon>Planctomycetia</taxon>
        <taxon>Pirellulales</taxon>
        <taxon>Pirellulaceae</taxon>
        <taxon>Stieleria</taxon>
    </lineage>
</organism>
<proteinExistence type="inferred from homology"/>
<keyword evidence="4 8" id="KW-0812">Transmembrane</keyword>
<evidence type="ECO:0000256" key="7">
    <source>
        <dbReference type="SAM" id="MobiDB-lite"/>
    </source>
</evidence>
<dbReference type="InterPro" id="IPR001712">
    <property type="entry name" value="T3SS_FHIPEP"/>
</dbReference>
<evidence type="ECO:0000256" key="8">
    <source>
        <dbReference type="SAM" id="Phobius"/>
    </source>
</evidence>
<evidence type="ECO:0000256" key="1">
    <source>
        <dbReference type="ARBA" id="ARBA00004651"/>
    </source>
</evidence>
<dbReference type="Gene3D" id="1.10.8.540">
    <property type="entry name" value="FHIPEP family, domain 3"/>
    <property type="match status" value="1"/>
</dbReference>
<evidence type="ECO:0000313" key="10">
    <source>
        <dbReference type="Proteomes" id="UP000319817"/>
    </source>
</evidence>
<dbReference type="PANTHER" id="PTHR30161">
    <property type="entry name" value="FLAGELLAR EXPORT PROTEIN, MEMBRANE FLHA SUBUNIT-RELATED"/>
    <property type="match status" value="1"/>
</dbReference>
<dbReference type="Proteomes" id="UP000319817">
    <property type="component" value="Chromosome"/>
</dbReference>
<feature type="transmembrane region" description="Helical" evidence="8">
    <location>
        <begin position="17"/>
        <end position="35"/>
    </location>
</feature>
<sequence>MKPSIDSNFGFLQRSELWLSATFLVTLVVLIIPLPTFLLDMFLACNIAAAIMLLLITLGAKKPLDVSVFPSMLLLLTLFRLSLNVATTRLILLDADAGKIVLTFGDFVVGGNLIVGVVIFLILVTIQFIVITKGATRISEVNARFTLDAMPGKQMAIDAELNTGAINEKEAKVRRDNLTREAEFHGAMDGASKYVRGDAIAGLIIMVVNILGGMLLGVMDGQPLADALQVYSILTIGDGLVSQIPALIIATSAGILVTKSASESSLGDEINDQVGHGYKSLYIGPAILIMVALTPGFPKIPFFILAAGLTVFVLYARRRDEDETQRIEAENVEPEAPEQSPEEKGLQNFLQTERIVVEIGAGLISLVEPKKGKGIADRITTLREDVAMEHGFWIPKARIRDNLQINVNEYRFLICGREIGKGEIAVNHLLAINPGNITAELDGEDTRDPAFDLPAKWIPETLRRRAEILGFTVVDAPTVLMTHLSEALRKHAHELLSRQDLQLMLEKLKEIAPTTVEEIKPDTVRPALLHQVLVHLLREGIPITSLEKIVEAAVHHGPQHKDPIALTEKIRGEIGHLICDRFRDAEGRVRVIILEPNLEHRFRQNATAESIVLRPDELERLVQLLQSKWEASRLKNEPAAVLVDSSIRYALHRTIFRSLPELSILSYSEIPSDLLIDSVGIIRHQEIVAAENANGEIDLMAMNQPANTNQSPNTNSPGATP</sequence>
<dbReference type="EMBL" id="CP036526">
    <property type="protein sequence ID" value="QDT10262.1"/>
    <property type="molecule type" value="Genomic_DNA"/>
</dbReference>
<keyword evidence="9" id="KW-0282">Flagellum</keyword>
<name>A0A517NT12_9BACT</name>
<keyword evidence="5 8" id="KW-1133">Transmembrane helix</keyword>
<evidence type="ECO:0000313" key="9">
    <source>
        <dbReference type="EMBL" id="QDT10262.1"/>
    </source>
</evidence>
<feature type="transmembrane region" description="Helical" evidence="8">
    <location>
        <begin position="231"/>
        <end position="257"/>
    </location>
</feature>
<dbReference type="GO" id="GO:0005886">
    <property type="term" value="C:plasma membrane"/>
    <property type="evidence" value="ECO:0007669"/>
    <property type="project" value="UniProtKB-SubCell"/>
</dbReference>
<dbReference type="GO" id="GO:0009306">
    <property type="term" value="P:protein secretion"/>
    <property type="evidence" value="ECO:0007669"/>
    <property type="project" value="InterPro"/>
</dbReference>